<dbReference type="AlphaFoldDB" id="A0A4C1UT42"/>
<dbReference type="EMBL" id="BGZK01000216">
    <property type="protein sequence ID" value="GBP29162.1"/>
    <property type="molecule type" value="Genomic_DNA"/>
</dbReference>
<name>A0A4C1UT42_EUMVA</name>
<comment type="caution">
    <text evidence="2">The sequence shown here is derived from an EMBL/GenBank/DDBJ whole genome shotgun (WGS) entry which is preliminary data.</text>
</comment>
<feature type="region of interest" description="Disordered" evidence="1">
    <location>
        <begin position="67"/>
        <end position="87"/>
    </location>
</feature>
<organism evidence="2 3">
    <name type="scientific">Eumeta variegata</name>
    <name type="common">Bagworm moth</name>
    <name type="synonym">Eumeta japonica</name>
    <dbReference type="NCBI Taxonomy" id="151549"/>
    <lineage>
        <taxon>Eukaryota</taxon>
        <taxon>Metazoa</taxon>
        <taxon>Ecdysozoa</taxon>
        <taxon>Arthropoda</taxon>
        <taxon>Hexapoda</taxon>
        <taxon>Insecta</taxon>
        <taxon>Pterygota</taxon>
        <taxon>Neoptera</taxon>
        <taxon>Endopterygota</taxon>
        <taxon>Lepidoptera</taxon>
        <taxon>Glossata</taxon>
        <taxon>Ditrysia</taxon>
        <taxon>Tineoidea</taxon>
        <taxon>Psychidae</taxon>
        <taxon>Oiketicinae</taxon>
        <taxon>Eumeta</taxon>
    </lineage>
</organism>
<protein>
    <submittedName>
        <fullName evidence="2">Uncharacterized protein</fullName>
    </submittedName>
</protein>
<gene>
    <name evidence="2" type="ORF">EVAR_17700_1</name>
</gene>
<evidence type="ECO:0000313" key="3">
    <source>
        <dbReference type="Proteomes" id="UP000299102"/>
    </source>
</evidence>
<accession>A0A4C1UT42</accession>
<keyword evidence="3" id="KW-1185">Reference proteome</keyword>
<dbReference type="Proteomes" id="UP000299102">
    <property type="component" value="Unassembled WGS sequence"/>
</dbReference>
<sequence length="87" mass="9830">MRLNAVLAVAPPPVARRPRTGDKRDIERLFSRAPRQARWRAGRVRRGCESMQADGRVMLSLQGVFSSCDSDTHPPPSDFYPPTPYSY</sequence>
<evidence type="ECO:0000313" key="2">
    <source>
        <dbReference type="EMBL" id="GBP29162.1"/>
    </source>
</evidence>
<reference evidence="2 3" key="1">
    <citation type="journal article" date="2019" name="Commun. Biol.">
        <title>The bagworm genome reveals a unique fibroin gene that provides high tensile strength.</title>
        <authorList>
            <person name="Kono N."/>
            <person name="Nakamura H."/>
            <person name="Ohtoshi R."/>
            <person name="Tomita M."/>
            <person name="Numata K."/>
            <person name="Arakawa K."/>
        </authorList>
    </citation>
    <scope>NUCLEOTIDE SEQUENCE [LARGE SCALE GENOMIC DNA]</scope>
</reference>
<proteinExistence type="predicted"/>
<evidence type="ECO:0000256" key="1">
    <source>
        <dbReference type="SAM" id="MobiDB-lite"/>
    </source>
</evidence>
<feature type="compositionally biased region" description="Pro residues" evidence="1">
    <location>
        <begin position="73"/>
        <end position="87"/>
    </location>
</feature>